<evidence type="ECO:0000256" key="2">
    <source>
        <dbReference type="SAM" id="Phobius"/>
    </source>
</evidence>
<dbReference type="RefSeq" id="WP_344996658.1">
    <property type="nucleotide sequence ID" value="NZ_BAABFR010000040.1"/>
</dbReference>
<feature type="transmembrane region" description="Helical" evidence="2">
    <location>
        <begin position="86"/>
        <end position="110"/>
    </location>
</feature>
<protein>
    <recommendedName>
        <fullName evidence="5">DUF4229 domain-containing protein</fullName>
    </recommendedName>
</protein>
<feature type="transmembrane region" description="Helical" evidence="2">
    <location>
        <begin position="62"/>
        <end position="80"/>
    </location>
</feature>
<keyword evidence="2" id="KW-0472">Membrane</keyword>
<proteinExistence type="predicted"/>
<comment type="caution">
    <text evidence="3">The sequence shown here is derived from an EMBL/GenBank/DDBJ whole genome shotgun (WGS) entry which is preliminary data.</text>
</comment>
<organism evidence="3 4">
    <name type="scientific">Tsukamurella soli</name>
    <dbReference type="NCBI Taxonomy" id="644556"/>
    <lineage>
        <taxon>Bacteria</taxon>
        <taxon>Bacillati</taxon>
        <taxon>Actinomycetota</taxon>
        <taxon>Actinomycetes</taxon>
        <taxon>Mycobacteriales</taxon>
        <taxon>Tsukamurellaceae</taxon>
        <taxon>Tsukamurella</taxon>
    </lineage>
</organism>
<evidence type="ECO:0000313" key="3">
    <source>
        <dbReference type="EMBL" id="GAA4394870.1"/>
    </source>
</evidence>
<evidence type="ECO:0008006" key="5">
    <source>
        <dbReference type="Google" id="ProtNLM"/>
    </source>
</evidence>
<feature type="region of interest" description="Disordered" evidence="1">
    <location>
        <begin position="1"/>
        <end position="52"/>
    </location>
</feature>
<reference evidence="4" key="1">
    <citation type="journal article" date="2019" name="Int. J. Syst. Evol. Microbiol.">
        <title>The Global Catalogue of Microorganisms (GCM) 10K type strain sequencing project: providing services to taxonomists for standard genome sequencing and annotation.</title>
        <authorList>
            <consortium name="The Broad Institute Genomics Platform"/>
            <consortium name="The Broad Institute Genome Sequencing Center for Infectious Disease"/>
            <person name="Wu L."/>
            <person name="Ma J."/>
        </authorList>
    </citation>
    <scope>NUCLEOTIDE SEQUENCE [LARGE SCALE GENOMIC DNA]</scope>
    <source>
        <strain evidence="4">JCM 17688</strain>
    </source>
</reference>
<sequence length="146" mass="15737">MSTDEQRPGGGLQPRRPIDGAPASGEGNERGADPTAHDGLGKDAPVSPGEAREARRSLTRDLLLYTGYRVVLVAVIAAILDVVGRLVAHGMPLIIALLFALIIALPVSMVTTRSLRRRINASVAVLDAQRRGRRDAFRKRLQGRVE</sequence>
<dbReference type="Proteomes" id="UP001500635">
    <property type="component" value="Unassembled WGS sequence"/>
</dbReference>
<dbReference type="InterPro" id="IPR025323">
    <property type="entry name" value="DUF4229"/>
</dbReference>
<name>A0ABP8JR93_9ACTN</name>
<gene>
    <name evidence="3" type="ORF">GCM10023147_27360</name>
</gene>
<dbReference type="Pfam" id="PF14012">
    <property type="entry name" value="DUF4229"/>
    <property type="match status" value="1"/>
</dbReference>
<keyword evidence="2" id="KW-0812">Transmembrane</keyword>
<keyword evidence="4" id="KW-1185">Reference proteome</keyword>
<keyword evidence="2" id="KW-1133">Transmembrane helix</keyword>
<evidence type="ECO:0000313" key="4">
    <source>
        <dbReference type="Proteomes" id="UP001500635"/>
    </source>
</evidence>
<feature type="compositionally biased region" description="Basic and acidic residues" evidence="1">
    <location>
        <begin position="27"/>
        <end position="41"/>
    </location>
</feature>
<evidence type="ECO:0000256" key="1">
    <source>
        <dbReference type="SAM" id="MobiDB-lite"/>
    </source>
</evidence>
<dbReference type="EMBL" id="BAABFR010000040">
    <property type="protein sequence ID" value="GAA4394870.1"/>
    <property type="molecule type" value="Genomic_DNA"/>
</dbReference>
<accession>A0ABP8JR93</accession>